<feature type="domain" description="N-(5'phosphoribosyl) anthranilate isomerase (PRAI)" evidence="10">
    <location>
        <begin position="4"/>
        <end position="201"/>
    </location>
</feature>
<comment type="similarity">
    <text evidence="9">Belongs to the TrpF family.</text>
</comment>
<dbReference type="PANTHER" id="PTHR42894:SF1">
    <property type="entry name" value="N-(5'-PHOSPHORIBOSYL)ANTHRANILATE ISOMERASE"/>
    <property type="match status" value="1"/>
</dbReference>
<gene>
    <name evidence="9" type="primary">trpF</name>
    <name evidence="11" type="ORF">LZC94_22195</name>
</gene>
<evidence type="ECO:0000256" key="5">
    <source>
        <dbReference type="ARBA" id="ARBA00022605"/>
    </source>
</evidence>
<dbReference type="RefSeq" id="WP_394829520.1">
    <property type="nucleotide sequence ID" value="NZ_CP089984.1"/>
</dbReference>
<evidence type="ECO:0000256" key="1">
    <source>
        <dbReference type="ARBA" id="ARBA00001164"/>
    </source>
</evidence>
<dbReference type="InterPro" id="IPR011060">
    <property type="entry name" value="RibuloseP-bd_barrel"/>
</dbReference>
<dbReference type="InterPro" id="IPR013785">
    <property type="entry name" value="Aldolase_TIM"/>
</dbReference>
<keyword evidence="7 9" id="KW-0057">Aromatic amino acid biosynthesis</keyword>
<evidence type="ECO:0000256" key="3">
    <source>
        <dbReference type="ARBA" id="ARBA00012572"/>
    </source>
</evidence>
<comment type="catalytic activity">
    <reaction evidence="1 9">
        <text>N-(5-phospho-beta-D-ribosyl)anthranilate = 1-(2-carboxyphenylamino)-1-deoxy-D-ribulose 5-phosphate</text>
        <dbReference type="Rhea" id="RHEA:21540"/>
        <dbReference type="ChEBI" id="CHEBI:18277"/>
        <dbReference type="ChEBI" id="CHEBI:58613"/>
        <dbReference type="EC" id="5.3.1.24"/>
    </reaction>
</comment>
<evidence type="ECO:0000256" key="7">
    <source>
        <dbReference type="ARBA" id="ARBA00023141"/>
    </source>
</evidence>
<evidence type="ECO:0000259" key="10">
    <source>
        <dbReference type="Pfam" id="PF00697"/>
    </source>
</evidence>
<dbReference type="InterPro" id="IPR044643">
    <property type="entry name" value="TrpF_fam"/>
</dbReference>
<name>A0ABZ2MBM6_9BACT</name>
<dbReference type="InterPro" id="IPR001240">
    <property type="entry name" value="PRAI_dom"/>
</dbReference>
<evidence type="ECO:0000313" key="11">
    <source>
        <dbReference type="EMBL" id="WXB19921.1"/>
    </source>
</evidence>
<evidence type="ECO:0000256" key="6">
    <source>
        <dbReference type="ARBA" id="ARBA00022822"/>
    </source>
</evidence>
<dbReference type="GO" id="GO:0016853">
    <property type="term" value="F:isomerase activity"/>
    <property type="evidence" value="ECO:0007669"/>
    <property type="project" value="UniProtKB-KW"/>
</dbReference>
<comment type="pathway">
    <text evidence="2 9">Amino-acid biosynthesis; L-tryptophan biosynthesis; L-tryptophan from chorismate: step 3/5.</text>
</comment>
<keyword evidence="12" id="KW-1185">Reference proteome</keyword>
<evidence type="ECO:0000256" key="4">
    <source>
        <dbReference type="ARBA" id="ARBA00022272"/>
    </source>
</evidence>
<keyword evidence="5 9" id="KW-0028">Amino-acid biosynthesis</keyword>
<dbReference type="HAMAP" id="MF_00135">
    <property type="entry name" value="PRAI"/>
    <property type="match status" value="1"/>
</dbReference>
<dbReference type="SUPFAM" id="SSF51366">
    <property type="entry name" value="Ribulose-phoshate binding barrel"/>
    <property type="match status" value="1"/>
</dbReference>
<accession>A0ABZ2MBM6</accession>
<dbReference type="Proteomes" id="UP001370348">
    <property type="component" value="Chromosome"/>
</dbReference>
<evidence type="ECO:0000256" key="9">
    <source>
        <dbReference type="HAMAP-Rule" id="MF_00135"/>
    </source>
</evidence>
<evidence type="ECO:0000256" key="8">
    <source>
        <dbReference type="ARBA" id="ARBA00023235"/>
    </source>
</evidence>
<dbReference type="EMBL" id="CP089984">
    <property type="protein sequence ID" value="WXB19921.1"/>
    <property type="molecule type" value="Genomic_DNA"/>
</dbReference>
<dbReference type="Pfam" id="PF00697">
    <property type="entry name" value="PRAI"/>
    <property type="match status" value="1"/>
</dbReference>
<sequence>MTKIKICGITTPDDARLCAELGADAIGINLVPGTPRYVTLDAARAIVRALGESAPHVLTVGVLANMPLSDMLALRSEFGCLQLHGNEPPYQLIPLLPHAYKAVRIGNEEDVAAASEYPGEYLLVDAKVPGVLGGSGRVFDWSLVQKLARARKLTLAGGLGPANVRDAIRAVRPYAIDVASGVELEGNPRKKDSARIRDFVREARAADE</sequence>
<keyword evidence="8 9" id="KW-0413">Isomerase</keyword>
<evidence type="ECO:0000256" key="2">
    <source>
        <dbReference type="ARBA" id="ARBA00004664"/>
    </source>
</evidence>
<proteinExistence type="inferred from homology"/>
<protein>
    <recommendedName>
        <fullName evidence="4 9">N-(5'-phosphoribosyl)anthranilate isomerase</fullName>
        <shortName evidence="9">PRAI</shortName>
        <ecNumber evidence="3 9">5.3.1.24</ecNumber>
    </recommendedName>
</protein>
<evidence type="ECO:0000313" key="12">
    <source>
        <dbReference type="Proteomes" id="UP001370348"/>
    </source>
</evidence>
<organism evidence="11 12">
    <name type="scientific">Pendulispora albinea</name>
    <dbReference type="NCBI Taxonomy" id="2741071"/>
    <lineage>
        <taxon>Bacteria</taxon>
        <taxon>Pseudomonadati</taxon>
        <taxon>Myxococcota</taxon>
        <taxon>Myxococcia</taxon>
        <taxon>Myxococcales</taxon>
        <taxon>Sorangiineae</taxon>
        <taxon>Pendulisporaceae</taxon>
        <taxon>Pendulispora</taxon>
    </lineage>
</organism>
<dbReference type="PANTHER" id="PTHR42894">
    <property type="entry name" value="N-(5'-PHOSPHORIBOSYL)ANTHRANILATE ISOMERASE"/>
    <property type="match status" value="1"/>
</dbReference>
<dbReference type="CDD" id="cd00405">
    <property type="entry name" value="PRAI"/>
    <property type="match status" value="1"/>
</dbReference>
<reference evidence="11 12" key="1">
    <citation type="submission" date="2021-12" db="EMBL/GenBank/DDBJ databases">
        <title>Discovery of the Pendulisporaceae a myxobacterial family with distinct sporulation behavior and unique specialized metabolism.</title>
        <authorList>
            <person name="Garcia R."/>
            <person name="Popoff A."/>
            <person name="Bader C.D."/>
            <person name="Loehr J."/>
            <person name="Walesch S."/>
            <person name="Walt C."/>
            <person name="Boldt J."/>
            <person name="Bunk B."/>
            <person name="Haeckl F.J.F.P.J."/>
            <person name="Gunesch A.P."/>
            <person name="Birkelbach J."/>
            <person name="Nuebel U."/>
            <person name="Pietschmann T."/>
            <person name="Bach T."/>
            <person name="Mueller R."/>
        </authorList>
    </citation>
    <scope>NUCLEOTIDE SEQUENCE [LARGE SCALE GENOMIC DNA]</scope>
    <source>
        <strain evidence="11 12">MSr11954</strain>
    </source>
</reference>
<dbReference type="EC" id="5.3.1.24" evidence="3 9"/>
<keyword evidence="6 9" id="KW-0822">Tryptophan biosynthesis</keyword>
<dbReference type="Gene3D" id="3.20.20.70">
    <property type="entry name" value="Aldolase class I"/>
    <property type="match status" value="1"/>
</dbReference>